<reference evidence="1 2" key="1">
    <citation type="submission" date="2014-03" db="EMBL/GenBank/DDBJ databases">
        <title>Draft genome of the hookworm Oesophagostomum dentatum.</title>
        <authorList>
            <person name="Mitreva M."/>
        </authorList>
    </citation>
    <scope>NUCLEOTIDE SEQUENCE [LARGE SCALE GENOMIC DNA]</scope>
    <source>
        <strain evidence="1 2">OD-Hann</strain>
    </source>
</reference>
<evidence type="ECO:0000313" key="1">
    <source>
        <dbReference type="EMBL" id="KHJ97460.1"/>
    </source>
</evidence>
<dbReference type="PANTHER" id="PTHR13228">
    <property type="entry name" value="CONSERVED OLIGOMERIC GOLGI COMPLEX COMPONENT 5"/>
    <property type="match status" value="1"/>
</dbReference>
<dbReference type="InterPro" id="IPR019465">
    <property type="entry name" value="Cog5"/>
</dbReference>
<dbReference type="Proteomes" id="UP000053660">
    <property type="component" value="Unassembled WGS sequence"/>
</dbReference>
<gene>
    <name evidence="1" type="ORF">OESDEN_02556</name>
</gene>
<dbReference type="GO" id="GO:0017119">
    <property type="term" value="C:Golgi transport complex"/>
    <property type="evidence" value="ECO:0007669"/>
    <property type="project" value="InterPro"/>
</dbReference>
<dbReference type="PANTHER" id="PTHR13228:SF3">
    <property type="entry name" value="CONSERVED OLIGOMERIC GOLGI COMPLEX SUBUNIT 5"/>
    <property type="match status" value="1"/>
</dbReference>
<evidence type="ECO:0000313" key="2">
    <source>
        <dbReference type="Proteomes" id="UP000053660"/>
    </source>
</evidence>
<dbReference type="AlphaFoldDB" id="A0A0B1TPX9"/>
<protein>
    <submittedName>
        <fullName evidence="1">Uncharacterized protein</fullName>
    </submittedName>
</protein>
<keyword evidence="2" id="KW-1185">Reference proteome</keyword>
<dbReference type="GO" id="GO:0006891">
    <property type="term" value="P:intra-Golgi vesicle-mediated transport"/>
    <property type="evidence" value="ECO:0007669"/>
    <property type="project" value="InterPro"/>
</dbReference>
<name>A0A0B1TPX9_OESDE</name>
<dbReference type="EMBL" id="KN549452">
    <property type="protein sequence ID" value="KHJ97460.1"/>
    <property type="molecule type" value="Genomic_DNA"/>
</dbReference>
<dbReference type="OrthoDB" id="18786at2759"/>
<organism evidence="1 2">
    <name type="scientific">Oesophagostomum dentatum</name>
    <name type="common">Nodular worm</name>
    <dbReference type="NCBI Taxonomy" id="61180"/>
    <lineage>
        <taxon>Eukaryota</taxon>
        <taxon>Metazoa</taxon>
        <taxon>Ecdysozoa</taxon>
        <taxon>Nematoda</taxon>
        <taxon>Chromadorea</taxon>
        <taxon>Rhabditida</taxon>
        <taxon>Rhabditina</taxon>
        <taxon>Rhabditomorpha</taxon>
        <taxon>Strongyloidea</taxon>
        <taxon>Strongylidae</taxon>
        <taxon>Oesophagostomum</taxon>
    </lineage>
</organism>
<accession>A0A0B1TPX9</accession>
<sequence>MVRTVEEDLEDYVWGKCKEQEYLERVVRCDEFTAANILRKVSQIDETLNRQLRKGVEENLSRLLEQTTALEALDSTQRSVHSEMNEVYENCDKFAKTLDSLLCDYREMVTKLERLVLERNLTADAIRCEELMDSLDKRHEIVKRSEIICEVKGIVADNPDLLSITWLRDTLTTRLKAAENELTSAIEEEIKRVEWDVDLRAEMQRNTQKCLDMVAKRLETEVNFDSENLLLGDRLRSDQIKNYHLLEIVNNLAARWPLQAKSLLVFEQESVSTIMNAIRESIFTITASMHREMNSSKGVSPYMQELLAYIGRIELHFSHFPGTIRHTSALSSIADYIVQLFIVNATLVRPLTDCVREQLYTDLEKLLDALDSKLTSSLKYPNRDQLLALFSSEKSILSYNIDEDGALPAWVYIHALIAMSPDTLVSPHTSVEWPIEQYVKFCCEHPDLEIISFLNGLMTSYTASVINRHETQYVPQYPQIMDLIKKGTEKFT</sequence>
<proteinExistence type="predicted"/>